<comment type="similarity">
    <text evidence="2">Belongs to the BORCS5 family.</text>
</comment>
<dbReference type="GO" id="GO:1903744">
    <property type="term" value="P:positive regulation of anterograde synaptic vesicle transport"/>
    <property type="evidence" value="ECO:0007669"/>
    <property type="project" value="TreeGrafter"/>
</dbReference>
<dbReference type="GO" id="GO:0030672">
    <property type="term" value="C:synaptic vesicle membrane"/>
    <property type="evidence" value="ECO:0007669"/>
    <property type="project" value="TreeGrafter"/>
</dbReference>
<feature type="region of interest" description="Disordered" evidence="7">
    <location>
        <begin position="260"/>
        <end position="295"/>
    </location>
</feature>
<comment type="subcellular location">
    <subcellularLocation>
        <location evidence="1">Lysosome membrane</location>
        <topology evidence="1">Lipid-anchor</topology>
        <orientation evidence="1">Cytoplasmic side</orientation>
    </subcellularLocation>
</comment>
<evidence type="ECO:0000256" key="6">
    <source>
        <dbReference type="ARBA" id="ARBA00023288"/>
    </source>
</evidence>
<keyword evidence="5" id="KW-0458">Lysosome</keyword>
<dbReference type="GO" id="GO:0099078">
    <property type="term" value="C:BORC complex"/>
    <property type="evidence" value="ECO:0007669"/>
    <property type="project" value="TreeGrafter"/>
</dbReference>
<sequence>MRERKGKKERQRERDRQRESLSLPLSLFSLFSHLLSQRSDLPPPLSRALGHGASSAVRPPRPLSLSLAGVRIKQSDFSLYSRESLDRYRSYTCVLHLCLSLSLLQASSAVRPPPPLFLSGAWTQRRAYTCAFSLSLSLSHTSLSLSQFSLFSLSCRCIKWSDLPLIPPSGAFGPGTGVLSGQTSPSSLSPRALGPGAGLTLVRSVSAASASVRRGRGFDQNALVKRIKEMDLSVEALFSLMQERQKRYAKYAEQIQKVNEMSMDPETSPDGNRPDAASAGATEQPAAGGREAGAV</sequence>
<evidence type="ECO:0000313" key="9">
    <source>
        <dbReference type="Proteomes" id="UP001460270"/>
    </source>
</evidence>
<evidence type="ECO:0000256" key="5">
    <source>
        <dbReference type="ARBA" id="ARBA00023228"/>
    </source>
</evidence>
<accession>A0AAW0N7Z4</accession>
<evidence type="ECO:0000256" key="7">
    <source>
        <dbReference type="SAM" id="MobiDB-lite"/>
    </source>
</evidence>
<evidence type="ECO:0000256" key="2">
    <source>
        <dbReference type="ARBA" id="ARBA00010235"/>
    </source>
</evidence>
<protein>
    <recommendedName>
        <fullName evidence="3">BLOC-1-related complex subunit 5</fullName>
    </recommendedName>
</protein>
<keyword evidence="4" id="KW-0472">Membrane</keyword>
<dbReference type="GO" id="GO:0072384">
    <property type="term" value="P:organelle transport along microtubule"/>
    <property type="evidence" value="ECO:0007669"/>
    <property type="project" value="TreeGrafter"/>
</dbReference>
<dbReference type="GO" id="GO:0032418">
    <property type="term" value="P:lysosome localization"/>
    <property type="evidence" value="ECO:0007669"/>
    <property type="project" value="InterPro"/>
</dbReference>
<keyword evidence="9" id="KW-1185">Reference proteome</keyword>
<reference evidence="9" key="1">
    <citation type="submission" date="2024-04" db="EMBL/GenBank/DDBJ databases">
        <title>Salinicola lusitanus LLJ914,a marine bacterium isolated from the Okinawa Trough.</title>
        <authorList>
            <person name="Li J."/>
        </authorList>
    </citation>
    <scope>NUCLEOTIDE SEQUENCE [LARGE SCALE GENOMIC DNA]</scope>
</reference>
<dbReference type="EMBL" id="JBBPFD010000017">
    <property type="protein sequence ID" value="KAK7891192.1"/>
    <property type="molecule type" value="Genomic_DNA"/>
</dbReference>
<dbReference type="PANTHER" id="PTHR31634">
    <property type="entry name" value="BLOC-1-RELATED COMPLEX SUBUNIT 5"/>
    <property type="match status" value="1"/>
</dbReference>
<dbReference type="Pfam" id="PF10158">
    <property type="entry name" value="LOH1CR12"/>
    <property type="match status" value="1"/>
</dbReference>
<evidence type="ECO:0000256" key="1">
    <source>
        <dbReference type="ARBA" id="ARBA00004122"/>
    </source>
</evidence>
<proteinExistence type="inferred from homology"/>
<dbReference type="PANTHER" id="PTHR31634:SF2">
    <property type="entry name" value="BLOC-1-RELATED COMPLEX SUBUNIT 5"/>
    <property type="match status" value="1"/>
</dbReference>
<organism evidence="8 9">
    <name type="scientific">Mugilogobius chulae</name>
    <name type="common">yellowstripe goby</name>
    <dbReference type="NCBI Taxonomy" id="88201"/>
    <lineage>
        <taxon>Eukaryota</taxon>
        <taxon>Metazoa</taxon>
        <taxon>Chordata</taxon>
        <taxon>Craniata</taxon>
        <taxon>Vertebrata</taxon>
        <taxon>Euteleostomi</taxon>
        <taxon>Actinopterygii</taxon>
        <taxon>Neopterygii</taxon>
        <taxon>Teleostei</taxon>
        <taxon>Neoteleostei</taxon>
        <taxon>Acanthomorphata</taxon>
        <taxon>Gobiaria</taxon>
        <taxon>Gobiiformes</taxon>
        <taxon>Gobioidei</taxon>
        <taxon>Gobiidae</taxon>
        <taxon>Gobionellinae</taxon>
        <taxon>Mugilogobius</taxon>
    </lineage>
</organism>
<dbReference type="InterPro" id="IPR018780">
    <property type="entry name" value="TBORCS5"/>
</dbReference>
<name>A0AAW0N7Z4_9GOBI</name>
<evidence type="ECO:0000256" key="3">
    <source>
        <dbReference type="ARBA" id="ARBA00022300"/>
    </source>
</evidence>
<dbReference type="GO" id="GO:0098574">
    <property type="term" value="C:cytoplasmic side of lysosomal membrane"/>
    <property type="evidence" value="ECO:0007669"/>
    <property type="project" value="TreeGrafter"/>
</dbReference>
<evidence type="ECO:0000256" key="4">
    <source>
        <dbReference type="ARBA" id="ARBA00023136"/>
    </source>
</evidence>
<evidence type="ECO:0000313" key="8">
    <source>
        <dbReference type="EMBL" id="KAK7891192.1"/>
    </source>
</evidence>
<keyword evidence="6" id="KW-0449">Lipoprotein</keyword>
<dbReference type="AlphaFoldDB" id="A0AAW0N7Z4"/>
<dbReference type="Proteomes" id="UP001460270">
    <property type="component" value="Unassembled WGS sequence"/>
</dbReference>
<gene>
    <name evidence="8" type="ORF">WMY93_023155</name>
</gene>
<comment type="caution">
    <text evidence="8">The sequence shown here is derived from an EMBL/GenBank/DDBJ whole genome shotgun (WGS) entry which is preliminary data.</text>
</comment>